<gene>
    <name evidence="1" type="ORF">METZ01_LOCUS356082</name>
</gene>
<accession>A0A382S268</accession>
<protein>
    <submittedName>
        <fullName evidence="1">Uncharacterized protein</fullName>
    </submittedName>
</protein>
<evidence type="ECO:0000313" key="1">
    <source>
        <dbReference type="EMBL" id="SVD03228.1"/>
    </source>
</evidence>
<reference evidence="1" key="1">
    <citation type="submission" date="2018-05" db="EMBL/GenBank/DDBJ databases">
        <authorList>
            <person name="Lanie J.A."/>
            <person name="Ng W.-L."/>
            <person name="Kazmierczak K.M."/>
            <person name="Andrzejewski T.M."/>
            <person name="Davidsen T.M."/>
            <person name="Wayne K.J."/>
            <person name="Tettelin H."/>
            <person name="Glass J.I."/>
            <person name="Rusch D."/>
            <person name="Podicherti R."/>
            <person name="Tsui H.-C.T."/>
            <person name="Winkler M.E."/>
        </authorList>
    </citation>
    <scope>NUCLEOTIDE SEQUENCE</scope>
</reference>
<dbReference type="EMBL" id="UINC01125417">
    <property type="protein sequence ID" value="SVD03228.1"/>
    <property type="molecule type" value="Genomic_DNA"/>
</dbReference>
<feature type="non-terminal residue" evidence="1">
    <location>
        <position position="31"/>
    </location>
</feature>
<organism evidence="1">
    <name type="scientific">marine metagenome</name>
    <dbReference type="NCBI Taxonomy" id="408172"/>
    <lineage>
        <taxon>unclassified sequences</taxon>
        <taxon>metagenomes</taxon>
        <taxon>ecological metagenomes</taxon>
    </lineage>
</organism>
<sequence>MLGHFSRSELAYMTTSKMRLPTDFWRGPGTP</sequence>
<proteinExistence type="predicted"/>
<name>A0A382S268_9ZZZZ</name>
<dbReference type="AlphaFoldDB" id="A0A382S268"/>